<reference evidence="1" key="1">
    <citation type="journal article" date="2021" name="Environ. Microbiol.">
        <title>Gene family expansions and transcriptome signatures uncover fungal adaptations to wood decay.</title>
        <authorList>
            <person name="Hage H."/>
            <person name="Miyauchi S."/>
            <person name="Viragh M."/>
            <person name="Drula E."/>
            <person name="Min B."/>
            <person name="Chaduli D."/>
            <person name="Navarro D."/>
            <person name="Favel A."/>
            <person name="Norest M."/>
            <person name="Lesage-Meessen L."/>
            <person name="Balint B."/>
            <person name="Merenyi Z."/>
            <person name="de Eugenio L."/>
            <person name="Morin E."/>
            <person name="Martinez A.T."/>
            <person name="Baldrian P."/>
            <person name="Stursova M."/>
            <person name="Martinez M.J."/>
            <person name="Novotny C."/>
            <person name="Magnuson J.K."/>
            <person name="Spatafora J.W."/>
            <person name="Maurice S."/>
            <person name="Pangilinan J."/>
            <person name="Andreopoulos W."/>
            <person name="LaButti K."/>
            <person name="Hundley H."/>
            <person name="Na H."/>
            <person name="Kuo A."/>
            <person name="Barry K."/>
            <person name="Lipzen A."/>
            <person name="Henrissat B."/>
            <person name="Riley R."/>
            <person name="Ahrendt S."/>
            <person name="Nagy L.G."/>
            <person name="Grigoriev I.V."/>
            <person name="Martin F."/>
            <person name="Rosso M.N."/>
        </authorList>
    </citation>
    <scope>NUCLEOTIDE SEQUENCE</scope>
    <source>
        <strain evidence="1">CBS 384.51</strain>
    </source>
</reference>
<name>A0ACB8UA09_9APHY</name>
<keyword evidence="2" id="KW-1185">Reference proteome</keyword>
<proteinExistence type="predicted"/>
<keyword evidence="1" id="KW-0378">Hydrolase</keyword>
<protein>
    <submittedName>
        <fullName evidence="1">P-loop containing nucleoside triphosphate hydrolase protein</fullName>
    </submittedName>
</protein>
<gene>
    <name evidence="1" type="ORF">BDY19DRAFT_991732</name>
</gene>
<evidence type="ECO:0000313" key="2">
    <source>
        <dbReference type="Proteomes" id="UP001055072"/>
    </source>
</evidence>
<evidence type="ECO:0000313" key="1">
    <source>
        <dbReference type="EMBL" id="KAI0091158.1"/>
    </source>
</evidence>
<dbReference type="Proteomes" id="UP001055072">
    <property type="component" value="Unassembled WGS sequence"/>
</dbReference>
<organism evidence="1 2">
    <name type="scientific">Irpex rosettiformis</name>
    <dbReference type="NCBI Taxonomy" id="378272"/>
    <lineage>
        <taxon>Eukaryota</taxon>
        <taxon>Fungi</taxon>
        <taxon>Dikarya</taxon>
        <taxon>Basidiomycota</taxon>
        <taxon>Agaricomycotina</taxon>
        <taxon>Agaricomycetes</taxon>
        <taxon>Polyporales</taxon>
        <taxon>Irpicaceae</taxon>
        <taxon>Irpex</taxon>
    </lineage>
</organism>
<sequence>MDSQTPQEMSNSLGQTKDEALLIAVMGSTGSGKSSFINAASGSQLNVGHGLKSCTSSIARSDVFTLAGRDIVLIDTPGFDDTTVSDIDVLKHMSGFLSITYEHGYKLSGIIYLHRISDNKVGGISRRNLTMFRKLCGEEALRNVAFITTMWDSFVDQEPAVVRERELANRNEFFRPMLQQGARMYRHTNSVDSAREIISNLIRNMSDPVPLQVQRELVERGVSISGTAAGMELLVQREALLKKHDADLQDAERDMRRVQKMRTTVLHQENEEVCRELREKIAKLRTECEQLEAEFVAKRKELWRKVDEARAALNSAREEHADTEKKLRELRDNLQRRVNDEGNAGRWVREGGMALLRLVDIVISIYSFVH</sequence>
<accession>A0ACB8UA09</accession>
<comment type="caution">
    <text evidence="1">The sequence shown here is derived from an EMBL/GenBank/DDBJ whole genome shotgun (WGS) entry which is preliminary data.</text>
</comment>
<dbReference type="EMBL" id="MU274906">
    <property type="protein sequence ID" value="KAI0091158.1"/>
    <property type="molecule type" value="Genomic_DNA"/>
</dbReference>